<evidence type="ECO:0000256" key="1">
    <source>
        <dbReference type="SAM" id="Phobius"/>
    </source>
</evidence>
<sequence length="67" mass="7636">MPLPTSFLGRFHRFLLGICSSFLLVTTDLKGRFPCILLIPVQVLLRWIFPQIIFLGLSLLVLLPALR</sequence>
<dbReference type="AlphaFoldDB" id="A0A2P2J7N8"/>
<name>A0A2P2J7N8_RHIMU</name>
<reference evidence="2" key="1">
    <citation type="submission" date="2018-02" db="EMBL/GenBank/DDBJ databases">
        <title>Rhizophora mucronata_Transcriptome.</title>
        <authorList>
            <person name="Meera S.P."/>
            <person name="Sreeshan A."/>
            <person name="Augustine A."/>
        </authorList>
    </citation>
    <scope>NUCLEOTIDE SEQUENCE</scope>
    <source>
        <tissue evidence="2">Leaf</tissue>
    </source>
</reference>
<dbReference type="EMBL" id="GGEC01008998">
    <property type="protein sequence ID" value="MBW89481.1"/>
    <property type="molecule type" value="Transcribed_RNA"/>
</dbReference>
<organism evidence="2">
    <name type="scientific">Rhizophora mucronata</name>
    <name type="common">Asiatic mangrove</name>
    <dbReference type="NCBI Taxonomy" id="61149"/>
    <lineage>
        <taxon>Eukaryota</taxon>
        <taxon>Viridiplantae</taxon>
        <taxon>Streptophyta</taxon>
        <taxon>Embryophyta</taxon>
        <taxon>Tracheophyta</taxon>
        <taxon>Spermatophyta</taxon>
        <taxon>Magnoliopsida</taxon>
        <taxon>eudicotyledons</taxon>
        <taxon>Gunneridae</taxon>
        <taxon>Pentapetalae</taxon>
        <taxon>rosids</taxon>
        <taxon>fabids</taxon>
        <taxon>Malpighiales</taxon>
        <taxon>Rhizophoraceae</taxon>
        <taxon>Rhizophora</taxon>
    </lineage>
</organism>
<keyword evidence="1" id="KW-1133">Transmembrane helix</keyword>
<accession>A0A2P2J7N8</accession>
<keyword evidence="1" id="KW-0812">Transmembrane</keyword>
<proteinExistence type="predicted"/>
<protein>
    <submittedName>
        <fullName evidence="2">Uncharacterized protein</fullName>
    </submittedName>
</protein>
<feature type="transmembrane region" description="Helical" evidence="1">
    <location>
        <begin position="47"/>
        <end position="66"/>
    </location>
</feature>
<keyword evidence="1" id="KW-0472">Membrane</keyword>
<evidence type="ECO:0000313" key="2">
    <source>
        <dbReference type="EMBL" id="MBW89481.1"/>
    </source>
</evidence>